<evidence type="ECO:0000313" key="1">
    <source>
        <dbReference type="EMBL" id="SMX50150.1"/>
    </source>
</evidence>
<dbReference type="OrthoDB" id="9806367at2"/>
<dbReference type="RefSeq" id="WP_097806915.1">
    <property type="nucleotide sequence ID" value="NZ_FXYH01000027.1"/>
</dbReference>
<keyword evidence="2" id="KW-1185">Reference proteome</keyword>
<dbReference type="AlphaFoldDB" id="A0A238L5N3"/>
<sequence>MSEDARFEDGGDQPLNLGALDGDDLQVIAALVQDAVLPVSEIAYQKRHRRLCLLLNRMRHEDIAAAKKFGRPVERVQSLLTIEGVLNVGAQGVDKSDPDMILSILTVAFEAGEDGAGHVVLTLAGDGALRADVEALELTLKDVTRPYIAPSRKAPSHPE</sequence>
<gene>
    <name evidence="1" type="ORF">PEV8663_04510</name>
</gene>
<dbReference type="InterPro" id="IPR021335">
    <property type="entry name" value="DUF2948"/>
</dbReference>
<proteinExistence type="predicted"/>
<dbReference type="Pfam" id="PF11164">
    <property type="entry name" value="DUF2948"/>
    <property type="match status" value="1"/>
</dbReference>
<organism evidence="1 2">
    <name type="scientific">Pelagimonas varians</name>
    <dbReference type="NCBI Taxonomy" id="696760"/>
    <lineage>
        <taxon>Bacteria</taxon>
        <taxon>Pseudomonadati</taxon>
        <taxon>Pseudomonadota</taxon>
        <taxon>Alphaproteobacteria</taxon>
        <taxon>Rhodobacterales</taxon>
        <taxon>Roseobacteraceae</taxon>
        <taxon>Pelagimonas</taxon>
    </lineage>
</organism>
<dbReference type="Proteomes" id="UP000220836">
    <property type="component" value="Unassembled WGS sequence"/>
</dbReference>
<evidence type="ECO:0000313" key="2">
    <source>
        <dbReference type="Proteomes" id="UP000220836"/>
    </source>
</evidence>
<accession>A0A238L5N3</accession>
<protein>
    <recommendedName>
        <fullName evidence="3">DUF2948 domain-containing protein</fullName>
    </recommendedName>
</protein>
<reference evidence="1 2" key="1">
    <citation type="submission" date="2017-05" db="EMBL/GenBank/DDBJ databases">
        <authorList>
            <person name="Song R."/>
            <person name="Chenine A.L."/>
            <person name="Ruprecht R.M."/>
        </authorList>
    </citation>
    <scope>NUCLEOTIDE SEQUENCE [LARGE SCALE GENOMIC DNA]</scope>
    <source>
        <strain evidence="1 2">CECT 8663</strain>
    </source>
</reference>
<dbReference type="EMBL" id="FXYH01000027">
    <property type="protein sequence ID" value="SMX50150.1"/>
    <property type="molecule type" value="Genomic_DNA"/>
</dbReference>
<name>A0A238L5N3_9RHOB</name>
<evidence type="ECO:0008006" key="3">
    <source>
        <dbReference type="Google" id="ProtNLM"/>
    </source>
</evidence>